<name>A0AAV7TYQ9_PLEWA</name>
<reference evidence="1" key="1">
    <citation type="journal article" date="2022" name="bioRxiv">
        <title>Sequencing and chromosome-scale assembly of the giantPleurodeles waltlgenome.</title>
        <authorList>
            <person name="Brown T."/>
            <person name="Elewa A."/>
            <person name="Iarovenko S."/>
            <person name="Subramanian E."/>
            <person name="Araus A.J."/>
            <person name="Petzold A."/>
            <person name="Susuki M."/>
            <person name="Suzuki K.-i.T."/>
            <person name="Hayashi T."/>
            <person name="Toyoda A."/>
            <person name="Oliveira C."/>
            <person name="Osipova E."/>
            <person name="Leigh N.D."/>
            <person name="Simon A."/>
            <person name="Yun M.H."/>
        </authorList>
    </citation>
    <scope>NUCLEOTIDE SEQUENCE</scope>
    <source>
        <strain evidence="1">20211129_DDA</strain>
        <tissue evidence="1">Liver</tissue>
    </source>
</reference>
<dbReference type="EMBL" id="JANPWB010000006">
    <property type="protein sequence ID" value="KAJ1181773.1"/>
    <property type="molecule type" value="Genomic_DNA"/>
</dbReference>
<keyword evidence="2" id="KW-1185">Reference proteome</keyword>
<accession>A0AAV7TYQ9</accession>
<gene>
    <name evidence="1" type="ORF">NDU88_006972</name>
</gene>
<organism evidence="1 2">
    <name type="scientific">Pleurodeles waltl</name>
    <name type="common">Iberian ribbed newt</name>
    <dbReference type="NCBI Taxonomy" id="8319"/>
    <lineage>
        <taxon>Eukaryota</taxon>
        <taxon>Metazoa</taxon>
        <taxon>Chordata</taxon>
        <taxon>Craniata</taxon>
        <taxon>Vertebrata</taxon>
        <taxon>Euteleostomi</taxon>
        <taxon>Amphibia</taxon>
        <taxon>Batrachia</taxon>
        <taxon>Caudata</taxon>
        <taxon>Salamandroidea</taxon>
        <taxon>Salamandridae</taxon>
        <taxon>Pleurodelinae</taxon>
        <taxon>Pleurodeles</taxon>
    </lineage>
</organism>
<dbReference type="Proteomes" id="UP001066276">
    <property type="component" value="Chromosome 3_2"/>
</dbReference>
<evidence type="ECO:0000313" key="1">
    <source>
        <dbReference type="EMBL" id="KAJ1181773.1"/>
    </source>
</evidence>
<sequence>MSVSGPSLLAKALWELALPPKVRHQDCACPTLCFSFKLFIALCAAVVNGGFWSLLAGQSTLGLGVPPPKVLQHCCARPAPRVSFKRFIALCATARMAVYGPSLLPKALWEVESPTKSPSAGLCKFDM</sequence>
<dbReference type="AlphaFoldDB" id="A0AAV7TYQ9"/>
<evidence type="ECO:0000313" key="2">
    <source>
        <dbReference type="Proteomes" id="UP001066276"/>
    </source>
</evidence>
<protein>
    <submittedName>
        <fullName evidence="1">Uncharacterized protein</fullName>
    </submittedName>
</protein>
<comment type="caution">
    <text evidence="1">The sequence shown here is derived from an EMBL/GenBank/DDBJ whole genome shotgun (WGS) entry which is preliminary data.</text>
</comment>
<proteinExistence type="predicted"/>